<reference evidence="2" key="2">
    <citation type="submission" date="2023-05" db="EMBL/GenBank/DDBJ databases">
        <authorList>
            <consortium name="Lawrence Berkeley National Laboratory"/>
            <person name="Steindorff A."/>
            <person name="Hensen N."/>
            <person name="Bonometti L."/>
            <person name="Westerberg I."/>
            <person name="Brannstrom I.O."/>
            <person name="Guillou S."/>
            <person name="Cros-Aarteil S."/>
            <person name="Calhoun S."/>
            <person name="Haridas S."/>
            <person name="Kuo A."/>
            <person name="Mondo S."/>
            <person name="Pangilinan J."/>
            <person name="Riley R."/>
            <person name="Labutti K."/>
            <person name="Andreopoulos B."/>
            <person name="Lipzen A."/>
            <person name="Chen C."/>
            <person name="Yanf M."/>
            <person name="Daum C."/>
            <person name="Ng V."/>
            <person name="Clum A."/>
            <person name="Ohm R."/>
            <person name="Martin F."/>
            <person name="Silar P."/>
            <person name="Natvig D."/>
            <person name="Lalanne C."/>
            <person name="Gautier V."/>
            <person name="Ament-Velasquez S.L."/>
            <person name="Kruys A."/>
            <person name="Hutchinson M.I."/>
            <person name="Powell A.J."/>
            <person name="Barry K."/>
            <person name="Miller A.N."/>
            <person name="Grigoriev I.V."/>
            <person name="Debuchy R."/>
            <person name="Gladieux P."/>
            <person name="Thoren M.H."/>
            <person name="Johannesson H."/>
        </authorList>
    </citation>
    <scope>NUCLEOTIDE SEQUENCE</scope>
    <source>
        <strain evidence="2">PSN293</strain>
    </source>
</reference>
<evidence type="ECO:0000313" key="3">
    <source>
        <dbReference type="Proteomes" id="UP001301769"/>
    </source>
</evidence>
<proteinExistence type="predicted"/>
<accession>A0AAN7B8C3</accession>
<dbReference type="Proteomes" id="UP001301769">
    <property type="component" value="Unassembled WGS sequence"/>
</dbReference>
<keyword evidence="3" id="KW-1185">Reference proteome</keyword>
<sequence>MLTMQRHGSMNHGPLGMNIKSAMAANMGSSLFLFQGLHRISPYLLNEASSPTSPSSKSSSPSPSYFRFELQCTSCRRGECPICLDYNSKIRIGYSASSSTISGGSRRKMTKKQAASSSDGVQILKLDLCSYSRKVSLTREIVSRFVGLSYTEGDAAGSKPKEVDFDGLMRELESQGVVYSLVSKDDMEDLEDGIYQDEGRASLSWESRTQRLSGSYQRRDYGQVHGHGHSRYGSGSSSGYYRL</sequence>
<dbReference type="AlphaFoldDB" id="A0AAN7B8C3"/>
<reference evidence="2" key="1">
    <citation type="journal article" date="2023" name="Mol. Phylogenet. Evol.">
        <title>Genome-scale phylogeny and comparative genomics of the fungal order Sordariales.</title>
        <authorList>
            <person name="Hensen N."/>
            <person name="Bonometti L."/>
            <person name="Westerberg I."/>
            <person name="Brannstrom I.O."/>
            <person name="Guillou S."/>
            <person name="Cros-Aarteil S."/>
            <person name="Calhoun S."/>
            <person name="Haridas S."/>
            <person name="Kuo A."/>
            <person name="Mondo S."/>
            <person name="Pangilinan J."/>
            <person name="Riley R."/>
            <person name="LaButti K."/>
            <person name="Andreopoulos B."/>
            <person name="Lipzen A."/>
            <person name="Chen C."/>
            <person name="Yan M."/>
            <person name="Daum C."/>
            <person name="Ng V."/>
            <person name="Clum A."/>
            <person name="Steindorff A."/>
            <person name="Ohm R.A."/>
            <person name="Martin F."/>
            <person name="Silar P."/>
            <person name="Natvig D.O."/>
            <person name="Lalanne C."/>
            <person name="Gautier V."/>
            <person name="Ament-Velasquez S.L."/>
            <person name="Kruys A."/>
            <person name="Hutchinson M.I."/>
            <person name="Powell A.J."/>
            <person name="Barry K."/>
            <person name="Miller A.N."/>
            <person name="Grigoriev I.V."/>
            <person name="Debuchy R."/>
            <person name="Gladieux P."/>
            <person name="Hiltunen Thoren M."/>
            <person name="Johannesson H."/>
        </authorList>
    </citation>
    <scope>NUCLEOTIDE SEQUENCE</scope>
    <source>
        <strain evidence="2">PSN293</strain>
    </source>
</reference>
<feature type="region of interest" description="Disordered" evidence="1">
    <location>
        <begin position="220"/>
        <end position="243"/>
    </location>
</feature>
<evidence type="ECO:0000256" key="1">
    <source>
        <dbReference type="SAM" id="MobiDB-lite"/>
    </source>
</evidence>
<comment type="caution">
    <text evidence="2">The sequence shown here is derived from an EMBL/GenBank/DDBJ whole genome shotgun (WGS) entry which is preliminary data.</text>
</comment>
<name>A0AAN7B8C3_9PEZI</name>
<gene>
    <name evidence="2" type="ORF">QBC37DRAFT_146931</name>
</gene>
<organism evidence="2 3">
    <name type="scientific">Rhypophila decipiens</name>
    <dbReference type="NCBI Taxonomy" id="261697"/>
    <lineage>
        <taxon>Eukaryota</taxon>
        <taxon>Fungi</taxon>
        <taxon>Dikarya</taxon>
        <taxon>Ascomycota</taxon>
        <taxon>Pezizomycotina</taxon>
        <taxon>Sordariomycetes</taxon>
        <taxon>Sordariomycetidae</taxon>
        <taxon>Sordariales</taxon>
        <taxon>Naviculisporaceae</taxon>
        <taxon>Rhypophila</taxon>
    </lineage>
</organism>
<protein>
    <submittedName>
        <fullName evidence="2">Uncharacterized protein</fullName>
    </submittedName>
</protein>
<dbReference type="EMBL" id="MU858091">
    <property type="protein sequence ID" value="KAK4214583.1"/>
    <property type="molecule type" value="Genomic_DNA"/>
</dbReference>
<evidence type="ECO:0000313" key="2">
    <source>
        <dbReference type="EMBL" id="KAK4214583.1"/>
    </source>
</evidence>
<feature type="compositionally biased region" description="Low complexity" evidence="1">
    <location>
        <begin position="231"/>
        <end position="243"/>
    </location>
</feature>